<feature type="chain" id="PRO_5011661855" evidence="3">
    <location>
        <begin position="27"/>
        <end position="261"/>
    </location>
</feature>
<gene>
    <name evidence="4" type="ORF">SAMN05421504_102960</name>
</gene>
<keyword evidence="2" id="KW-0472">Membrane</keyword>
<dbReference type="EMBL" id="FNON01000002">
    <property type="protein sequence ID" value="SDX30098.1"/>
    <property type="molecule type" value="Genomic_DNA"/>
</dbReference>
<feature type="compositionally biased region" description="Pro residues" evidence="1">
    <location>
        <begin position="125"/>
        <end position="137"/>
    </location>
</feature>
<dbReference type="AlphaFoldDB" id="A0A1H3AL42"/>
<evidence type="ECO:0000313" key="4">
    <source>
        <dbReference type="EMBL" id="SDX30098.1"/>
    </source>
</evidence>
<reference evidence="4 5" key="1">
    <citation type="submission" date="2016-10" db="EMBL/GenBank/DDBJ databases">
        <authorList>
            <person name="de Groot N.N."/>
        </authorList>
    </citation>
    <scope>NUCLEOTIDE SEQUENCE [LARGE SCALE GENOMIC DNA]</scope>
    <source>
        <strain evidence="4 5">CPCC 202699</strain>
    </source>
</reference>
<name>A0A1H3AL42_9PSEU</name>
<keyword evidence="2" id="KW-1133">Transmembrane helix</keyword>
<dbReference type="OrthoDB" id="3638476at2"/>
<evidence type="ECO:0000313" key="5">
    <source>
        <dbReference type="Proteomes" id="UP000199515"/>
    </source>
</evidence>
<keyword evidence="2" id="KW-0812">Transmembrane</keyword>
<keyword evidence="5" id="KW-1185">Reference proteome</keyword>
<accession>A0A1H3AL42</accession>
<keyword evidence="3" id="KW-0732">Signal</keyword>
<sequence length="261" mass="26101">MRNAPRFTALGLVFSASLAFPLTAAADETLSGSCATTLQGARANGLVLDAGAPLNLPGKLTIALDSQATARQEQALLSLPVGDTVRALGIGNSPQVRGLCTGAQNAVNAVGDTTQGVLGGAQPKPGKPGPAPAPVPHEPGKPEPKPSDPGAETPSTEINPVVPIDGGGPGAVVIPGFFLNPYPLPADFSSAAPVIALDVPSGKAPSLSVDDYPVVVADRSGTAQALVAPQAPARLPLLLAVLAVSVVAAGLLRAWMYRKTS</sequence>
<feature type="signal peptide" evidence="3">
    <location>
        <begin position="1"/>
        <end position="26"/>
    </location>
</feature>
<evidence type="ECO:0000256" key="1">
    <source>
        <dbReference type="SAM" id="MobiDB-lite"/>
    </source>
</evidence>
<evidence type="ECO:0000256" key="3">
    <source>
        <dbReference type="SAM" id="SignalP"/>
    </source>
</evidence>
<dbReference type="STRING" id="589385.SAMN05421504_102960"/>
<feature type="region of interest" description="Disordered" evidence="1">
    <location>
        <begin position="113"/>
        <end position="164"/>
    </location>
</feature>
<protein>
    <submittedName>
        <fullName evidence="4">Uncharacterized protein</fullName>
    </submittedName>
</protein>
<dbReference type="Proteomes" id="UP000199515">
    <property type="component" value="Unassembled WGS sequence"/>
</dbReference>
<evidence type="ECO:0000256" key="2">
    <source>
        <dbReference type="SAM" id="Phobius"/>
    </source>
</evidence>
<feature type="transmembrane region" description="Helical" evidence="2">
    <location>
        <begin position="235"/>
        <end position="255"/>
    </location>
</feature>
<organism evidence="4 5">
    <name type="scientific">Amycolatopsis xylanica</name>
    <dbReference type="NCBI Taxonomy" id="589385"/>
    <lineage>
        <taxon>Bacteria</taxon>
        <taxon>Bacillati</taxon>
        <taxon>Actinomycetota</taxon>
        <taxon>Actinomycetes</taxon>
        <taxon>Pseudonocardiales</taxon>
        <taxon>Pseudonocardiaceae</taxon>
        <taxon>Amycolatopsis</taxon>
    </lineage>
</organism>
<dbReference type="RefSeq" id="WP_091288781.1">
    <property type="nucleotide sequence ID" value="NZ_FNON01000002.1"/>
</dbReference>
<proteinExistence type="predicted"/>